<evidence type="ECO:0000256" key="10">
    <source>
        <dbReference type="ARBA" id="ARBA00023002"/>
    </source>
</evidence>
<evidence type="ECO:0000256" key="1">
    <source>
        <dbReference type="ARBA" id="ARBA00001974"/>
    </source>
</evidence>
<keyword evidence="8" id="KW-0547">Nucleotide-binding</keyword>
<dbReference type="PANTHER" id="PTHR32448">
    <property type="entry name" value="OS08G0158400 PROTEIN"/>
    <property type="match status" value="1"/>
</dbReference>
<keyword evidence="12" id="KW-0325">Glycoprotein</keyword>
<dbReference type="KEGG" id="eus:EUTSA_v10007344mg"/>
<dbReference type="FunFam" id="3.30.43.10:FF:000004">
    <property type="entry name" value="Berberine bridge enzyme-like 15"/>
    <property type="match status" value="1"/>
</dbReference>
<feature type="signal peptide" evidence="13">
    <location>
        <begin position="1"/>
        <end position="17"/>
    </location>
</feature>
<evidence type="ECO:0000256" key="6">
    <source>
        <dbReference type="ARBA" id="ARBA00022630"/>
    </source>
</evidence>
<dbReference type="InterPro" id="IPR016167">
    <property type="entry name" value="FAD-bd_PCMH_sub1"/>
</dbReference>
<name>V4L7C1_EUTSA</name>
<proteinExistence type="inferred from homology"/>
<keyword evidence="16" id="KW-1185">Reference proteome</keyword>
<dbReference type="InterPro" id="IPR016169">
    <property type="entry name" value="FAD-bd_PCMH_sub2"/>
</dbReference>
<dbReference type="Proteomes" id="UP000030689">
    <property type="component" value="Unassembled WGS sequence"/>
</dbReference>
<sequence length="530" mass="59154">MKLLCLIFGFFVSTSLAAESSNSIYQNFLQCFTNQTRAPPSSLTDVVLPQTAPSFTSVLRAYIRNARFNTSASPKPAIVIAARSEAHVQAAVVCTKSLNFLLKTRSGGHDYEGISYLSNLPFFVLDMSNLRNITVDGDSAWVGAGATLGEVYYRIWEKTKTHGFPAGVCPTVGAGGHISGGGYGNMIRKYGLSVDYVTDAKIVDVNGRILDRKSMGEDLFWAIRGGGGASFGVILAFKITLVPVPRTVTVFRVEKNLDQNALDMVHKWQFVAPKTDPALFMRLLLQPVTRNKIQTVRASVVALFLGNSSDVLSLLTRDFPELGLVKENCTELTWIQSVMWWANNDNATQVKPEILLDRDPDSASFLKRKSDYVEKEITKEGLDYLFKKMVEVGKIGLVFNPYGGRMSEVAATETPFPHRNKLYKVQHSMNWKDPGTEAESSFLQQTRSFYSYMAPFVTKNPRHTYLNYRDLDIGVNSHGPNSYREAEVYGRKYFGENFDRLVKVKTAVDPQNFFRDEQSIPTLSSKPSGH</sequence>
<evidence type="ECO:0000256" key="5">
    <source>
        <dbReference type="ARBA" id="ARBA00022525"/>
    </source>
</evidence>
<dbReference type="InterPro" id="IPR006094">
    <property type="entry name" value="Oxid_FAD_bind_N"/>
</dbReference>
<dbReference type="InterPro" id="IPR012951">
    <property type="entry name" value="BBE"/>
</dbReference>
<dbReference type="GO" id="GO:0071949">
    <property type="term" value="F:FAD binding"/>
    <property type="evidence" value="ECO:0007669"/>
    <property type="project" value="InterPro"/>
</dbReference>
<protein>
    <recommendedName>
        <fullName evidence="14">FAD-binding PCMH-type domain-containing protein</fullName>
    </recommendedName>
</protein>
<keyword evidence="4" id="KW-0134">Cell wall</keyword>
<keyword evidence="10" id="KW-0560">Oxidoreductase</keyword>
<accession>V4L7C1</accession>
<evidence type="ECO:0000256" key="4">
    <source>
        <dbReference type="ARBA" id="ARBA00022512"/>
    </source>
</evidence>
<dbReference type="InterPro" id="IPR016166">
    <property type="entry name" value="FAD-bd_PCMH"/>
</dbReference>
<evidence type="ECO:0000256" key="9">
    <source>
        <dbReference type="ARBA" id="ARBA00022827"/>
    </source>
</evidence>
<dbReference type="AlphaFoldDB" id="V4L7C1"/>
<dbReference type="OMA" id="FLQCFTN"/>
<dbReference type="PROSITE" id="PS51387">
    <property type="entry name" value="FAD_PCMH"/>
    <property type="match status" value="1"/>
</dbReference>
<dbReference type="Gramene" id="ESQ35663">
    <property type="protein sequence ID" value="ESQ35663"/>
    <property type="gene ID" value="EUTSA_v10007344mg"/>
</dbReference>
<dbReference type="InterPro" id="IPR036318">
    <property type="entry name" value="FAD-bd_PCMH-like_sf"/>
</dbReference>
<organism evidence="15 16">
    <name type="scientific">Eutrema salsugineum</name>
    <name type="common">Saltwater cress</name>
    <name type="synonym">Sisymbrium salsugineum</name>
    <dbReference type="NCBI Taxonomy" id="72664"/>
    <lineage>
        <taxon>Eukaryota</taxon>
        <taxon>Viridiplantae</taxon>
        <taxon>Streptophyta</taxon>
        <taxon>Embryophyta</taxon>
        <taxon>Tracheophyta</taxon>
        <taxon>Spermatophyta</taxon>
        <taxon>Magnoliopsida</taxon>
        <taxon>eudicotyledons</taxon>
        <taxon>Gunneridae</taxon>
        <taxon>Pentapetalae</taxon>
        <taxon>rosids</taxon>
        <taxon>malvids</taxon>
        <taxon>Brassicales</taxon>
        <taxon>Brassicaceae</taxon>
        <taxon>Eutremeae</taxon>
        <taxon>Eutrema</taxon>
    </lineage>
</organism>
<keyword evidence="9" id="KW-0274">FAD</keyword>
<comment type="similarity">
    <text evidence="3">Belongs to the oxygen-dependent FAD-linked oxidoreductase family.</text>
</comment>
<dbReference type="Gene3D" id="3.30.465.10">
    <property type="match status" value="1"/>
</dbReference>
<keyword evidence="6" id="KW-0285">Flavoprotein</keyword>
<keyword evidence="7 13" id="KW-0732">Signal</keyword>
<dbReference type="eggNOG" id="ENOG502QVGN">
    <property type="taxonomic scope" value="Eukaryota"/>
</dbReference>
<dbReference type="Pfam" id="PF08031">
    <property type="entry name" value="BBE"/>
    <property type="match status" value="1"/>
</dbReference>
<feature type="domain" description="FAD-binding PCMH-type" evidence="14">
    <location>
        <begin position="72"/>
        <end position="244"/>
    </location>
</feature>
<dbReference type="Gene3D" id="3.40.462.20">
    <property type="match status" value="1"/>
</dbReference>
<evidence type="ECO:0000313" key="16">
    <source>
        <dbReference type="Proteomes" id="UP000030689"/>
    </source>
</evidence>
<comment type="subcellular location">
    <subcellularLocation>
        <location evidence="2">Secreted</location>
        <location evidence="2">Cell wall</location>
    </subcellularLocation>
</comment>
<evidence type="ECO:0000256" key="13">
    <source>
        <dbReference type="SAM" id="SignalP"/>
    </source>
</evidence>
<evidence type="ECO:0000256" key="7">
    <source>
        <dbReference type="ARBA" id="ARBA00022729"/>
    </source>
</evidence>
<evidence type="ECO:0000256" key="3">
    <source>
        <dbReference type="ARBA" id="ARBA00005466"/>
    </source>
</evidence>
<dbReference type="STRING" id="72664.V4L7C1"/>
<evidence type="ECO:0000256" key="12">
    <source>
        <dbReference type="ARBA" id="ARBA00023180"/>
    </source>
</evidence>
<comment type="cofactor">
    <cofactor evidence="1">
        <name>FAD</name>
        <dbReference type="ChEBI" id="CHEBI:57692"/>
    </cofactor>
</comment>
<dbReference type="Gene3D" id="3.30.43.10">
    <property type="entry name" value="Uridine Diphospho-n-acetylenolpyruvylglucosamine Reductase, domain 2"/>
    <property type="match status" value="1"/>
</dbReference>
<reference evidence="15 16" key="1">
    <citation type="journal article" date="2013" name="Front. Plant Sci.">
        <title>The Reference Genome of the Halophytic Plant Eutrema salsugineum.</title>
        <authorList>
            <person name="Yang R."/>
            <person name="Jarvis D.E."/>
            <person name="Chen H."/>
            <person name="Beilstein M.A."/>
            <person name="Grimwood J."/>
            <person name="Jenkins J."/>
            <person name="Shu S."/>
            <person name="Prochnik S."/>
            <person name="Xin M."/>
            <person name="Ma C."/>
            <person name="Schmutz J."/>
            <person name="Wing R.A."/>
            <person name="Mitchell-Olds T."/>
            <person name="Schumaker K.S."/>
            <person name="Wang X."/>
        </authorList>
    </citation>
    <scope>NUCLEOTIDE SEQUENCE [LARGE SCALE GENOMIC DNA]</scope>
</reference>
<evidence type="ECO:0000259" key="14">
    <source>
        <dbReference type="PROSITE" id="PS51387"/>
    </source>
</evidence>
<dbReference type="GO" id="GO:0016899">
    <property type="term" value="F:oxidoreductase activity, acting on the CH-OH group of donors, oxygen as acceptor"/>
    <property type="evidence" value="ECO:0007669"/>
    <property type="project" value="EnsemblPlants"/>
</dbReference>
<evidence type="ECO:0000313" key="15">
    <source>
        <dbReference type="EMBL" id="ESQ35663.1"/>
    </source>
</evidence>
<dbReference type="Pfam" id="PF01565">
    <property type="entry name" value="FAD_binding_4"/>
    <property type="match status" value="1"/>
</dbReference>
<dbReference type="EMBL" id="KI517683">
    <property type="protein sequence ID" value="ESQ35663.1"/>
    <property type="molecule type" value="Genomic_DNA"/>
</dbReference>
<gene>
    <name evidence="15" type="ORF">EUTSA_v10007344mg</name>
</gene>
<keyword evidence="5" id="KW-0964">Secreted</keyword>
<dbReference type="OrthoDB" id="407275at2759"/>
<feature type="chain" id="PRO_5004723073" description="FAD-binding PCMH-type domain-containing protein" evidence="13">
    <location>
        <begin position="18"/>
        <end position="530"/>
    </location>
</feature>
<evidence type="ECO:0000256" key="8">
    <source>
        <dbReference type="ARBA" id="ARBA00022741"/>
    </source>
</evidence>
<evidence type="ECO:0000256" key="11">
    <source>
        <dbReference type="ARBA" id="ARBA00023157"/>
    </source>
</evidence>
<evidence type="ECO:0000256" key="2">
    <source>
        <dbReference type="ARBA" id="ARBA00004191"/>
    </source>
</evidence>
<keyword evidence="11" id="KW-1015">Disulfide bond</keyword>
<dbReference type="SUPFAM" id="SSF56176">
    <property type="entry name" value="FAD-binding/transporter-associated domain-like"/>
    <property type="match status" value="1"/>
</dbReference>